<reference evidence="2" key="1">
    <citation type="submission" date="2021-04" db="EMBL/GenBank/DDBJ databases">
        <title>Saccharothrix algeriensis WGS.</title>
        <authorList>
            <person name="Stuskova K."/>
            <person name="Hakalova E."/>
            <person name="Tebbal A.B."/>
            <person name="Eichmeier A."/>
        </authorList>
    </citation>
    <scope>NUCLEOTIDE SEQUENCE</scope>
    <source>
        <strain evidence="2">NRRL B-24137</strain>
    </source>
</reference>
<evidence type="ECO:0000313" key="2">
    <source>
        <dbReference type="EMBL" id="QTR02843.1"/>
    </source>
</evidence>
<organism evidence="2 3">
    <name type="scientific">Saccharothrix algeriensis</name>
    <dbReference type="NCBI Taxonomy" id="173560"/>
    <lineage>
        <taxon>Bacteria</taxon>
        <taxon>Bacillati</taxon>
        <taxon>Actinomycetota</taxon>
        <taxon>Actinomycetes</taxon>
        <taxon>Pseudonocardiales</taxon>
        <taxon>Pseudonocardiaceae</taxon>
        <taxon>Saccharothrix</taxon>
    </lineage>
</organism>
<evidence type="ECO:0000259" key="1">
    <source>
        <dbReference type="Pfam" id="PF00881"/>
    </source>
</evidence>
<dbReference type="EMBL" id="CP072788">
    <property type="protein sequence ID" value="QTR02843.1"/>
    <property type="molecule type" value="Genomic_DNA"/>
</dbReference>
<dbReference type="SUPFAM" id="SSF55469">
    <property type="entry name" value="FMN-dependent nitroreductase-like"/>
    <property type="match status" value="1"/>
</dbReference>
<dbReference type="Proteomes" id="UP000671828">
    <property type="component" value="Chromosome"/>
</dbReference>
<dbReference type="InterPro" id="IPR052544">
    <property type="entry name" value="Bacteriocin_Proc_Enz"/>
</dbReference>
<dbReference type="Pfam" id="PF00881">
    <property type="entry name" value="Nitroreductase"/>
    <property type="match status" value="1"/>
</dbReference>
<dbReference type="PANTHER" id="PTHR43745">
    <property type="entry name" value="NITROREDUCTASE MJ1384-RELATED"/>
    <property type="match status" value="1"/>
</dbReference>
<proteinExistence type="predicted"/>
<dbReference type="Gene3D" id="3.40.109.10">
    <property type="entry name" value="NADH Oxidase"/>
    <property type="match status" value="1"/>
</dbReference>
<sequence>RAARPRPAAELGAEVALPAPSTGPFAGDLAGVLASRRSSFGGFTATPLALDRLATLLAAASTGGATGSDVKPAGERLTRLFVLANRVDGLEPGGYAYDPDGHALRRRPTPAEPLGELLQRHYLLTNYNTEQAAAVVAITGRLAPMLAAFGNRGYRVLNSEVGAVSQTCYLAAAALGVGCGAVLGLDNIALDDLLGVGPEHGSDERTLLFLLVGPERTDPADIVLTLDSA</sequence>
<feature type="non-terminal residue" evidence="2">
    <location>
        <position position="1"/>
    </location>
</feature>
<feature type="domain" description="Nitroreductase" evidence="1">
    <location>
        <begin position="34"/>
        <end position="202"/>
    </location>
</feature>
<dbReference type="GO" id="GO:0016491">
    <property type="term" value="F:oxidoreductase activity"/>
    <property type="evidence" value="ECO:0007669"/>
    <property type="project" value="InterPro"/>
</dbReference>
<protein>
    <submittedName>
        <fullName evidence="2">Nitroreductase family protein</fullName>
    </submittedName>
</protein>
<dbReference type="AlphaFoldDB" id="A0A8T8HW68"/>
<dbReference type="PANTHER" id="PTHR43745:SF2">
    <property type="entry name" value="NITROREDUCTASE MJ1384-RELATED"/>
    <property type="match status" value="1"/>
</dbReference>
<gene>
    <name evidence="2" type="ORF">J7S33_28125</name>
</gene>
<dbReference type="InterPro" id="IPR000415">
    <property type="entry name" value="Nitroreductase-like"/>
</dbReference>
<evidence type="ECO:0000313" key="3">
    <source>
        <dbReference type="Proteomes" id="UP000671828"/>
    </source>
</evidence>
<name>A0A8T8HW68_9PSEU</name>
<accession>A0A8T8HW68</accession>
<dbReference type="InterPro" id="IPR029479">
    <property type="entry name" value="Nitroreductase"/>
</dbReference>